<dbReference type="GO" id="GO:0006886">
    <property type="term" value="P:intracellular protein transport"/>
    <property type="evidence" value="ECO:0007669"/>
    <property type="project" value="InterPro"/>
</dbReference>
<evidence type="ECO:0000256" key="1">
    <source>
        <dbReference type="ARBA" id="ARBA00004389"/>
    </source>
</evidence>
<keyword evidence="6 10" id="KW-0653">Protein transport</keyword>
<evidence type="ECO:0000256" key="4">
    <source>
        <dbReference type="ARBA" id="ARBA00022692"/>
    </source>
</evidence>
<feature type="transmembrane region" description="Helical" evidence="12">
    <location>
        <begin position="79"/>
        <end position="97"/>
    </location>
</feature>
<comment type="caution">
    <text evidence="13">The sequence shown here is derived from an EMBL/GenBank/DDBJ whole genome shotgun (WGS) entry which is preliminary data.</text>
</comment>
<protein>
    <recommendedName>
        <fullName evidence="10">Protein transport protein Sec61 subunit beta</fullName>
    </recommendedName>
</protein>
<evidence type="ECO:0000313" key="13">
    <source>
        <dbReference type="EMBL" id="GBG33930.1"/>
    </source>
</evidence>
<dbReference type="PIRSF" id="PIRSF006398">
    <property type="entry name" value="Sec61_beta_euk"/>
    <property type="match status" value="1"/>
</dbReference>
<dbReference type="GO" id="GO:0005784">
    <property type="term" value="C:Sec61 translocon complex"/>
    <property type="evidence" value="ECO:0007669"/>
    <property type="project" value="UniProtKB-UniRule"/>
</dbReference>
<name>A0A2R5GSW2_9STRA</name>
<dbReference type="PANTHER" id="PTHR13509">
    <property type="entry name" value="SEC61 SUBUNIT BETA"/>
    <property type="match status" value="1"/>
</dbReference>
<accession>A0A2R5GSW2</accession>
<feature type="region of interest" description="Disordered" evidence="11">
    <location>
        <begin position="1"/>
        <end position="55"/>
    </location>
</feature>
<feature type="compositionally biased region" description="Low complexity" evidence="11">
    <location>
        <begin position="11"/>
        <end position="23"/>
    </location>
</feature>
<keyword evidence="4 12" id="KW-0812">Transmembrane</keyword>
<evidence type="ECO:0000256" key="12">
    <source>
        <dbReference type="SAM" id="Phobius"/>
    </source>
</evidence>
<evidence type="ECO:0000256" key="3">
    <source>
        <dbReference type="ARBA" id="ARBA00022448"/>
    </source>
</evidence>
<keyword evidence="14" id="KW-1185">Reference proteome</keyword>
<dbReference type="InterPro" id="IPR030671">
    <property type="entry name" value="Sec61-beta/Sbh"/>
</dbReference>
<reference evidence="13 14" key="1">
    <citation type="submission" date="2017-12" db="EMBL/GenBank/DDBJ databases">
        <title>Sequencing, de novo assembly and annotation of complete genome of a new Thraustochytrid species, strain FCC1311.</title>
        <authorList>
            <person name="Sedici K."/>
            <person name="Godart F."/>
            <person name="Aiese Cigliano R."/>
            <person name="Sanseverino W."/>
            <person name="Barakat M."/>
            <person name="Ortet P."/>
            <person name="Marechal E."/>
            <person name="Cagnac O."/>
            <person name="Amato A."/>
        </authorList>
    </citation>
    <scope>NUCLEOTIDE SEQUENCE [LARGE SCALE GENOMIC DNA]</scope>
</reference>
<dbReference type="InterPro" id="IPR016482">
    <property type="entry name" value="SecG/Sec61-beta/Sbh"/>
</dbReference>
<evidence type="ECO:0000256" key="8">
    <source>
        <dbReference type="ARBA" id="ARBA00023010"/>
    </source>
</evidence>
<gene>
    <name evidence="13" type="ORF">FCC1311_101532</name>
</gene>
<comment type="similarity">
    <text evidence="2 10">Belongs to the SEC61-beta family.</text>
</comment>
<keyword evidence="5 10" id="KW-0256">Endoplasmic reticulum</keyword>
<evidence type="ECO:0000256" key="6">
    <source>
        <dbReference type="ARBA" id="ARBA00022927"/>
    </source>
</evidence>
<dbReference type="Pfam" id="PF03911">
    <property type="entry name" value="Sec61_beta"/>
    <property type="match status" value="1"/>
</dbReference>
<evidence type="ECO:0000256" key="2">
    <source>
        <dbReference type="ARBA" id="ARBA00006103"/>
    </source>
</evidence>
<evidence type="ECO:0000256" key="5">
    <source>
        <dbReference type="ARBA" id="ARBA00022824"/>
    </source>
</evidence>
<dbReference type="EMBL" id="BEYU01000174">
    <property type="protein sequence ID" value="GBG33930.1"/>
    <property type="molecule type" value="Genomic_DNA"/>
</dbReference>
<evidence type="ECO:0000256" key="11">
    <source>
        <dbReference type="SAM" id="MobiDB-lite"/>
    </source>
</evidence>
<evidence type="ECO:0000313" key="14">
    <source>
        <dbReference type="Proteomes" id="UP000241890"/>
    </source>
</evidence>
<keyword evidence="3 10" id="KW-0813">Transport</keyword>
<keyword evidence="8 10" id="KW-0811">Translocation</keyword>
<dbReference type="OrthoDB" id="5401193at2759"/>
<sequence length="107" mass="11074">MSSTNAPPGGTRAAASGRPAVAGARRRRTGASTASASAQEPKQSQQERARSAMDAMSARETLRFYTDDAPGLKIGPTMVLVLSLSFIGFVVVLHIWGKVTGASSPAN</sequence>
<evidence type="ECO:0000256" key="10">
    <source>
        <dbReference type="PIRNR" id="PIRNR006398"/>
    </source>
</evidence>
<keyword evidence="7 12" id="KW-1133">Transmembrane helix</keyword>
<comment type="subcellular location">
    <subcellularLocation>
        <location evidence="1">Endoplasmic reticulum membrane</location>
        <topology evidence="1">Single-pass membrane protein</topology>
    </subcellularLocation>
</comment>
<organism evidence="13 14">
    <name type="scientific">Hondaea fermentalgiana</name>
    <dbReference type="NCBI Taxonomy" id="2315210"/>
    <lineage>
        <taxon>Eukaryota</taxon>
        <taxon>Sar</taxon>
        <taxon>Stramenopiles</taxon>
        <taxon>Bigyra</taxon>
        <taxon>Labyrinthulomycetes</taxon>
        <taxon>Thraustochytrida</taxon>
        <taxon>Thraustochytriidae</taxon>
        <taxon>Hondaea</taxon>
    </lineage>
</organism>
<keyword evidence="9 10" id="KW-0472">Membrane</keyword>
<dbReference type="InParanoid" id="A0A2R5GSW2"/>
<evidence type="ECO:0000256" key="7">
    <source>
        <dbReference type="ARBA" id="ARBA00022989"/>
    </source>
</evidence>
<comment type="function">
    <text evidence="10">Necessary for protein translocation in the endoplasmic reticulum.</text>
</comment>
<evidence type="ECO:0000256" key="9">
    <source>
        <dbReference type="ARBA" id="ARBA00023136"/>
    </source>
</evidence>
<dbReference type="Proteomes" id="UP000241890">
    <property type="component" value="Unassembled WGS sequence"/>
</dbReference>
<proteinExistence type="inferred from homology"/>
<dbReference type="AlphaFoldDB" id="A0A2R5GSW2"/>